<comment type="caution">
    <text evidence="1">The sequence shown here is derived from an EMBL/GenBank/DDBJ whole genome shotgun (WGS) entry which is preliminary data.</text>
</comment>
<name>A0A438G7I6_VITVI</name>
<reference evidence="1 2" key="1">
    <citation type="journal article" date="2018" name="PLoS Genet.">
        <title>Population sequencing reveals clonal diversity and ancestral inbreeding in the grapevine cultivar Chardonnay.</title>
        <authorList>
            <person name="Roach M.J."/>
            <person name="Johnson D.L."/>
            <person name="Bohlmann J."/>
            <person name="van Vuuren H.J."/>
            <person name="Jones S.J."/>
            <person name="Pretorius I.S."/>
            <person name="Schmidt S.A."/>
            <person name="Borneman A.R."/>
        </authorList>
    </citation>
    <scope>NUCLEOTIDE SEQUENCE [LARGE SCALE GENOMIC DNA]</scope>
    <source>
        <strain evidence="2">cv. Chardonnay</strain>
        <tissue evidence="1">Leaf</tissue>
    </source>
</reference>
<organism evidence="1 2">
    <name type="scientific">Vitis vinifera</name>
    <name type="common">Grape</name>
    <dbReference type="NCBI Taxonomy" id="29760"/>
    <lineage>
        <taxon>Eukaryota</taxon>
        <taxon>Viridiplantae</taxon>
        <taxon>Streptophyta</taxon>
        <taxon>Embryophyta</taxon>
        <taxon>Tracheophyta</taxon>
        <taxon>Spermatophyta</taxon>
        <taxon>Magnoliopsida</taxon>
        <taxon>eudicotyledons</taxon>
        <taxon>Gunneridae</taxon>
        <taxon>Pentapetalae</taxon>
        <taxon>rosids</taxon>
        <taxon>Vitales</taxon>
        <taxon>Vitaceae</taxon>
        <taxon>Viteae</taxon>
        <taxon>Vitis</taxon>
    </lineage>
</organism>
<protein>
    <submittedName>
        <fullName evidence="1">Uncharacterized protein</fullName>
    </submittedName>
</protein>
<dbReference type="Proteomes" id="UP000288805">
    <property type="component" value="Unassembled WGS sequence"/>
</dbReference>
<dbReference type="EMBL" id="QGNW01000544">
    <property type="protein sequence ID" value="RVW68197.1"/>
    <property type="molecule type" value="Genomic_DNA"/>
</dbReference>
<dbReference type="AlphaFoldDB" id="A0A438G7I6"/>
<gene>
    <name evidence="1" type="ORF">CK203_059722</name>
</gene>
<sequence length="168" mass="19461">MNLKTCAEGTKLRVYKSVVPNKANSHHFKNMIVGAQQVGMGIEQSSPYEIKHKYLDMEDKDMEAYVNIQRESGRLMDAQLYCWDRTLKHPLHAIALFLNPRFQYKRGVGTNLHLLQIVHEIFVKLDPTVEGLSQFGNELILFRDAKRGFGDRAAIPLRSEMIFNEYYL</sequence>
<proteinExistence type="predicted"/>
<accession>A0A438G7I6</accession>
<evidence type="ECO:0000313" key="2">
    <source>
        <dbReference type="Proteomes" id="UP000288805"/>
    </source>
</evidence>
<evidence type="ECO:0000313" key="1">
    <source>
        <dbReference type="EMBL" id="RVW68197.1"/>
    </source>
</evidence>